<comment type="caution">
    <text evidence="2">The sequence shown here is derived from an EMBL/GenBank/DDBJ whole genome shotgun (WGS) entry which is preliminary data.</text>
</comment>
<accession>A0A8J3D2V7</accession>
<dbReference type="RefSeq" id="WP_189563635.1">
    <property type="nucleotide sequence ID" value="NZ_BMXF01000001.1"/>
</dbReference>
<dbReference type="EMBL" id="BMXF01000001">
    <property type="protein sequence ID" value="GHB61564.1"/>
    <property type="molecule type" value="Genomic_DNA"/>
</dbReference>
<keyword evidence="3" id="KW-1185">Reference proteome</keyword>
<dbReference type="Gene3D" id="2.60.120.10">
    <property type="entry name" value="Jelly Rolls"/>
    <property type="match status" value="1"/>
</dbReference>
<name>A0A8J3D2V7_9BACT</name>
<gene>
    <name evidence="2" type="ORF">GCM10007390_14300</name>
</gene>
<dbReference type="InterPro" id="IPR014710">
    <property type="entry name" value="RmlC-like_jellyroll"/>
</dbReference>
<protein>
    <recommendedName>
        <fullName evidence="1">Quercetin 2,3-dioxygenase C-terminal cupin domain-containing protein</fullName>
    </recommendedName>
</protein>
<dbReference type="InterPro" id="IPR041602">
    <property type="entry name" value="Quercetinase_C"/>
</dbReference>
<dbReference type="AlphaFoldDB" id="A0A8J3D2V7"/>
<evidence type="ECO:0000313" key="2">
    <source>
        <dbReference type="EMBL" id="GHB61564.1"/>
    </source>
</evidence>
<feature type="domain" description="Quercetin 2,3-dioxygenase C-terminal cupin" evidence="1">
    <location>
        <begin position="178"/>
        <end position="237"/>
    </location>
</feature>
<dbReference type="Pfam" id="PF17954">
    <property type="entry name" value="Pirin_C_2"/>
    <property type="match status" value="1"/>
</dbReference>
<sequence length="237" mass="26367">MKHLPVSETVPATEARIFPATRRAGAQTPYSLQFQTNITNTFSGSDTLQKISDDTLRAGIELSMLADTDSVVVLLPYIGDLQVTNQDQTVRTLLEGQVFTWPVAQGGSYHLRNTYQEEAINFFQIVFSDPFPKTVHCNPTEYHPALAGTVIMEERPNEMLSIFEKGQKISIGKYDGRAEGIFQVQNPAQGVFAFIIEGAFEVQNRLLEARDGLVLQNVNEVEFEALSQDAVLVLIEL</sequence>
<proteinExistence type="predicted"/>
<reference evidence="2 3" key="1">
    <citation type="journal article" date="2014" name="Int. J. Syst. Evol. Microbiol.">
        <title>Complete genome sequence of Corynebacterium casei LMG S-19264T (=DSM 44701T), isolated from a smear-ripened cheese.</title>
        <authorList>
            <consortium name="US DOE Joint Genome Institute (JGI-PGF)"/>
            <person name="Walter F."/>
            <person name="Albersmeier A."/>
            <person name="Kalinowski J."/>
            <person name="Ruckert C."/>
        </authorList>
    </citation>
    <scope>NUCLEOTIDE SEQUENCE [LARGE SCALE GENOMIC DNA]</scope>
    <source>
        <strain evidence="2 3">KCTC 12866</strain>
    </source>
</reference>
<evidence type="ECO:0000313" key="3">
    <source>
        <dbReference type="Proteomes" id="UP000598271"/>
    </source>
</evidence>
<evidence type="ECO:0000259" key="1">
    <source>
        <dbReference type="Pfam" id="PF17954"/>
    </source>
</evidence>
<dbReference type="Proteomes" id="UP000598271">
    <property type="component" value="Unassembled WGS sequence"/>
</dbReference>
<organism evidence="2 3">
    <name type="scientific">Persicitalea jodogahamensis</name>
    <dbReference type="NCBI Taxonomy" id="402147"/>
    <lineage>
        <taxon>Bacteria</taxon>
        <taxon>Pseudomonadati</taxon>
        <taxon>Bacteroidota</taxon>
        <taxon>Cytophagia</taxon>
        <taxon>Cytophagales</taxon>
        <taxon>Spirosomataceae</taxon>
        <taxon>Persicitalea</taxon>
    </lineage>
</organism>